<protein>
    <submittedName>
        <fullName evidence="2">Glycerophosphodiester phosphodiesterase</fullName>
    </submittedName>
</protein>
<keyword evidence="3" id="KW-1185">Reference proteome</keyword>
<organism evidence="2 3">
    <name type="scientific">Paenibacillus agaridevorans</name>
    <dbReference type="NCBI Taxonomy" id="171404"/>
    <lineage>
        <taxon>Bacteria</taxon>
        <taxon>Bacillati</taxon>
        <taxon>Bacillota</taxon>
        <taxon>Bacilli</taxon>
        <taxon>Bacillales</taxon>
        <taxon>Paenibacillaceae</taxon>
        <taxon>Paenibacillus</taxon>
    </lineage>
</organism>
<dbReference type="EMBL" id="BDQX01000042">
    <property type="protein sequence ID" value="GBG06368.1"/>
    <property type="molecule type" value="Genomic_DNA"/>
</dbReference>
<evidence type="ECO:0000313" key="2">
    <source>
        <dbReference type="EMBL" id="GBG06368.1"/>
    </source>
</evidence>
<dbReference type="SUPFAM" id="SSF51695">
    <property type="entry name" value="PLC-like phosphodiesterases"/>
    <property type="match status" value="1"/>
</dbReference>
<dbReference type="CDD" id="cd08563">
    <property type="entry name" value="GDPD_TtGDE_like"/>
    <property type="match status" value="1"/>
</dbReference>
<dbReference type="Proteomes" id="UP000245202">
    <property type="component" value="Unassembled WGS sequence"/>
</dbReference>
<evidence type="ECO:0000313" key="3">
    <source>
        <dbReference type="Proteomes" id="UP000245202"/>
    </source>
</evidence>
<dbReference type="Gene3D" id="3.20.20.190">
    <property type="entry name" value="Phosphatidylinositol (PI) phosphodiesterase"/>
    <property type="match status" value="1"/>
</dbReference>
<sequence>MPYPKVWGHRGASGYSPENTMEAFQLAIEMKADGVELDVQLSKDGHLVVIHDETINRVSNGSGWVKDFTLVELREYNFNNNYPLHKHVYIPTLEEVYSLFKGTGMQLNVELKTGVVFYYGIEEKVLELTKRMGMLDMVIFSSFNHYTIKKIKTLNSSAKIGLLYRDGYIAIAEYGKLLGAEYIHPPAYGLNYPDLVKTCIDKGLRINVWNVNDADLKKCYELGVNAIITNYPDRSKKIIEGFEPIEK</sequence>
<dbReference type="GO" id="GO:0006629">
    <property type="term" value="P:lipid metabolic process"/>
    <property type="evidence" value="ECO:0007669"/>
    <property type="project" value="InterPro"/>
</dbReference>
<dbReference type="Pfam" id="PF03009">
    <property type="entry name" value="GDPD"/>
    <property type="match status" value="1"/>
</dbReference>
<name>A0A2R5EN10_9BACL</name>
<evidence type="ECO:0000259" key="1">
    <source>
        <dbReference type="PROSITE" id="PS51704"/>
    </source>
</evidence>
<dbReference type="PROSITE" id="PS51704">
    <property type="entry name" value="GP_PDE"/>
    <property type="match status" value="1"/>
</dbReference>
<dbReference type="PANTHER" id="PTHR46211">
    <property type="entry name" value="GLYCEROPHOSPHORYL DIESTER PHOSPHODIESTERASE"/>
    <property type="match status" value="1"/>
</dbReference>
<gene>
    <name evidence="2" type="ORF">PAT3040_00893</name>
</gene>
<dbReference type="GO" id="GO:0008081">
    <property type="term" value="F:phosphoric diester hydrolase activity"/>
    <property type="evidence" value="ECO:0007669"/>
    <property type="project" value="InterPro"/>
</dbReference>
<dbReference type="PANTHER" id="PTHR46211:SF1">
    <property type="entry name" value="GLYCEROPHOSPHODIESTER PHOSPHODIESTERASE, CYTOPLASMIC"/>
    <property type="match status" value="1"/>
</dbReference>
<comment type="caution">
    <text evidence="2">The sequence shown here is derived from an EMBL/GenBank/DDBJ whole genome shotgun (WGS) entry which is preliminary data.</text>
</comment>
<accession>A0A2R5EN10</accession>
<dbReference type="InterPro" id="IPR030395">
    <property type="entry name" value="GP_PDE_dom"/>
</dbReference>
<reference evidence="2 3" key="1">
    <citation type="submission" date="2017-08" db="EMBL/GenBank/DDBJ databases">
        <title>Substantial Increase in Enzyme Production by Combined Drug-Resistance Mutations in Paenibacillus agaridevorans.</title>
        <authorList>
            <person name="Tanaka Y."/>
            <person name="Funane K."/>
            <person name="Hosaka T."/>
            <person name="Shiwa Y."/>
            <person name="Fujita N."/>
            <person name="Miyazaki T."/>
            <person name="Yoshikawa H."/>
            <person name="Murakami K."/>
            <person name="Kasahara K."/>
            <person name="Inaoka T."/>
            <person name="Hiraga Y."/>
            <person name="Ochi K."/>
        </authorList>
    </citation>
    <scope>NUCLEOTIDE SEQUENCE [LARGE SCALE GENOMIC DNA]</scope>
    <source>
        <strain evidence="2 3">T-3040</strain>
    </source>
</reference>
<dbReference type="RefSeq" id="WP_108991681.1">
    <property type="nucleotide sequence ID" value="NZ_BDQX01000042.1"/>
</dbReference>
<proteinExistence type="predicted"/>
<dbReference type="AlphaFoldDB" id="A0A2R5EN10"/>
<feature type="domain" description="GP-PDE" evidence="1">
    <location>
        <begin position="4"/>
        <end position="239"/>
    </location>
</feature>
<dbReference type="InterPro" id="IPR017946">
    <property type="entry name" value="PLC-like_Pdiesterase_TIM-brl"/>
</dbReference>